<dbReference type="EMBL" id="CAJGYO010000018">
    <property type="protein sequence ID" value="CAD6336565.1"/>
    <property type="molecule type" value="Genomic_DNA"/>
</dbReference>
<protein>
    <submittedName>
        <fullName evidence="2">Uncharacterized protein</fullName>
    </submittedName>
</protein>
<name>A0A811S2H1_9POAL</name>
<gene>
    <name evidence="2" type="ORF">NCGR_LOCUS60663</name>
</gene>
<sequence length="557" mass="61845">MASSAPDVAESSRAGQEAEQEPESEPQRKWVAFVSVPVLLGNDDERAKEIAVGTDMLLDLNDPPLPSYLQRNDEPLYAYILAADHSACILLQVVKGNRPDFLLCDTQRSTVTFLPLSSGLNIRHNIGLITDPHHHGHYVVAQLHPTTSEDYPNGILIGLMCYSTAEGRWFTRQLTRVRQQGPNAWTFEYEVAFAEIWENKTYTDAGLLPDEVPHVALIDPNDHYVVYFFQGSKLFGLDMREKNVVACKECLIDCDQLRFPSSHPIVDTWELPPPPATLPGDDDSSPDGMHAYISTSCSVLRHPLALPMVTESTECSMHMAAGNLDLMLTVCLHARHSTVNYNVLDSKLDAWELPSPPPALPGENDSTPDDNVALAQSGLGSLCRKEAFCSICGSRVCLSCCPNHKNLHHGAALGAIIRICMTKDGAAVDARDIKVNAMGYNWQLIQRRIHAGRKYIMLHEPTQDQRNVDNSLQCRRLVKAKSDYCSMKCKALHRPFGRNTHVVNALLQCDFDQPEVRDRFCIICRRAYASAHCADHDLHHHEQAAAAAPAPPPEVIV</sequence>
<evidence type="ECO:0000256" key="1">
    <source>
        <dbReference type="SAM" id="MobiDB-lite"/>
    </source>
</evidence>
<dbReference type="Proteomes" id="UP000604825">
    <property type="component" value="Unassembled WGS sequence"/>
</dbReference>
<dbReference type="AlphaFoldDB" id="A0A811S2H1"/>
<dbReference type="PANTHER" id="PTHR33086:SF58">
    <property type="entry name" value="DUF1618 DOMAIN-CONTAINING PROTEIN"/>
    <property type="match status" value="1"/>
</dbReference>
<evidence type="ECO:0000313" key="2">
    <source>
        <dbReference type="EMBL" id="CAD6336565.1"/>
    </source>
</evidence>
<accession>A0A811S2H1</accession>
<feature type="region of interest" description="Disordered" evidence="1">
    <location>
        <begin position="1"/>
        <end position="28"/>
    </location>
</feature>
<reference evidence="2" key="1">
    <citation type="submission" date="2020-10" db="EMBL/GenBank/DDBJ databases">
        <authorList>
            <person name="Han B."/>
            <person name="Lu T."/>
            <person name="Zhao Q."/>
            <person name="Huang X."/>
            <person name="Zhao Y."/>
        </authorList>
    </citation>
    <scope>NUCLEOTIDE SEQUENCE</scope>
</reference>
<evidence type="ECO:0000313" key="3">
    <source>
        <dbReference type="Proteomes" id="UP000604825"/>
    </source>
</evidence>
<comment type="caution">
    <text evidence="2">The sequence shown here is derived from an EMBL/GenBank/DDBJ whole genome shotgun (WGS) entry which is preliminary data.</text>
</comment>
<dbReference type="OrthoDB" id="667586at2759"/>
<proteinExistence type="predicted"/>
<organism evidence="2 3">
    <name type="scientific">Miscanthus lutarioriparius</name>
    <dbReference type="NCBI Taxonomy" id="422564"/>
    <lineage>
        <taxon>Eukaryota</taxon>
        <taxon>Viridiplantae</taxon>
        <taxon>Streptophyta</taxon>
        <taxon>Embryophyta</taxon>
        <taxon>Tracheophyta</taxon>
        <taxon>Spermatophyta</taxon>
        <taxon>Magnoliopsida</taxon>
        <taxon>Liliopsida</taxon>
        <taxon>Poales</taxon>
        <taxon>Poaceae</taxon>
        <taxon>PACMAD clade</taxon>
        <taxon>Panicoideae</taxon>
        <taxon>Andropogonodae</taxon>
        <taxon>Andropogoneae</taxon>
        <taxon>Saccharinae</taxon>
        <taxon>Miscanthus</taxon>
    </lineage>
</organism>
<keyword evidence="3" id="KW-1185">Reference proteome</keyword>
<dbReference type="PANTHER" id="PTHR33086">
    <property type="entry name" value="OS05G0468200 PROTEIN-RELATED"/>
    <property type="match status" value="1"/>
</dbReference>